<reference evidence="2 3" key="1">
    <citation type="submission" date="2020-08" db="EMBL/GenBank/DDBJ databases">
        <title>Genomic Encyclopedia of Type Strains, Phase IV (KMG-V): Genome sequencing to study the core and pangenomes of soil and plant-associated prokaryotes.</title>
        <authorList>
            <person name="Whitman W."/>
        </authorList>
    </citation>
    <scope>NUCLEOTIDE SEQUENCE [LARGE SCALE GENOMIC DNA]</scope>
    <source>
        <strain evidence="2 3">M8US30</strain>
    </source>
</reference>
<keyword evidence="1" id="KW-0472">Membrane</keyword>
<protein>
    <submittedName>
        <fullName evidence="2">Uncharacterized protein</fullName>
    </submittedName>
</protein>
<gene>
    <name evidence="2" type="ORF">HDF10_000808</name>
</gene>
<keyword evidence="1" id="KW-1133">Transmembrane helix</keyword>
<name>A0A7W8N2X2_9BACT</name>
<organism evidence="2 3">
    <name type="scientific">Tunturiibacter lichenicola</name>
    <dbReference type="NCBI Taxonomy" id="2051959"/>
    <lineage>
        <taxon>Bacteria</taxon>
        <taxon>Pseudomonadati</taxon>
        <taxon>Acidobacteriota</taxon>
        <taxon>Terriglobia</taxon>
        <taxon>Terriglobales</taxon>
        <taxon>Acidobacteriaceae</taxon>
        <taxon>Tunturiibacter</taxon>
    </lineage>
</organism>
<sequence length="164" mass="18203">MDQNSRVGSCGRILVCIAFRFKSSQYRGLVFPTRFFAGIAAPLIGLFSLFLLTAQGCESHGKLIVFPDGRHAARMMVYGNVPGGTSIWVITRRTWSPLWEEVASGFSIGTLLEPIEPTIVWTDNSHLNLDFPVGDPSDTSYSHVCQNKQVGDILIVCKTHMRKQ</sequence>
<comment type="caution">
    <text evidence="2">The sequence shown here is derived from an EMBL/GenBank/DDBJ whole genome shotgun (WGS) entry which is preliminary data.</text>
</comment>
<keyword evidence="1" id="KW-0812">Transmembrane</keyword>
<evidence type="ECO:0000313" key="3">
    <source>
        <dbReference type="Proteomes" id="UP000569092"/>
    </source>
</evidence>
<proteinExistence type="predicted"/>
<evidence type="ECO:0000256" key="1">
    <source>
        <dbReference type="SAM" id="Phobius"/>
    </source>
</evidence>
<evidence type="ECO:0000313" key="2">
    <source>
        <dbReference type="EMBL" id="MBB5342858.1"/>
    </source>
</evidence>
<feature type="transmembrane region" description="Helical" evidence="1">
    <location>
        <begin position="35"/>
        <end position="54"/>
    </location>
</feature>
<dbReference type="AlphaFoldDB" id="A0A7W8N2X2"/>
<accession>A0A7W8N2X2</accession>
<dbReference type="Proteomes" id="UP000569092">
    <property type="component" value="Unassembled WGS sequence"/>
</dbReference>
<dbReference type="EMBL" id="JACHDZ010000001">
    <property type="protein sequence ID" value="MBB5342858.1"/>
    <property type="molecule type" value="Genomic_DNA"/>
</dbReference>